<dbReference type="RefSeq" id="WP_215216456.1">
    <property type="nucleotide sequence ID" value="NZ_CP075587.1"/>
</dbReference>
<dbReference type="Proteomes" id="UP000826014">
    <property type="component" value="Chromosome"/>
</dbReference>
<keyword evidence="2" id="KW-1185">Reference proteome</keyword>
<dbReference type="EMBL" id="CP075587">
    <property type="protein sequence ID" value="QYF48700.1"/>
    <property type="molecule type" value="Genomic_DNA"/>
</dbReference>
<gene>
    <name evidence="1" type="ORF">RHABOEDO_000904</name>
</gene>
<protein>
    <submittedName>
        <fullName evidence="1">Uncharacterized protein</fullName>
    </submittedName>
</protein>
<accession>A0ABX8V6Q0</accession>
<name>A0ABX8V6Q0_9BACT</name>
<evidence type="ECO:0000313" key="1">
    <source>
        <dbReference type="EMBL" id="QYF48700.1"/>
    </source>
</evidence>
<reference evidence="1 2" key="1">
    <citation type="journal article" date="2022" name="bioRxiv">
        <title>Ecology and evolution of chlamydial symbionts of arthropods.</title>
        <authorList>
            <person name="Halter T."/>
            <person name="Koestlbacher S."/>
            <person name="Collingro A."/>
            <person name="Sixt B.S."/>
            <person name="Toenshoff E.R."/>
            <person name="Hendrickx F."/>
            <person name="Kostanjsek R."/>
            <person name="Horn M."/>
        </authorList>
    </citation>
    <scope>NUCLEOTIDE SEQUENCE [LARGE SCALE GENOMIC DNA]</scope>
    <source>
        <strain evidence="1">W744xW776</strain>
    </source>
</reference>
<organism evidence="1 2">
    <name type="scientific">Candidatus Rhabdochlamydia oedothoracis</name>
    <dbReference type="NCBI Taxonomy" id="2720720"/>
    <lineage>
        <taxon>Bacteria</taxon>
        <taxon>Pseudomonadati</taxon>
        <taxon>Chlamydiota</taxon>
        <taxon>Chlamydiia</taxon>
        <taxon>Parachlamydiales</taxon>
        <taxon>Candidatus Rhabdochlamydiaceae</taxon>
        <taxon>Candidatus Rhabdochlamydia</taxon>
    </lineage>
</organism>
<sequence>MASKAVSESEFIEAVNYLSHLIELKPFEKEAAMKHGFNEQDDLLKREKVQQIFRTILNYLRKVYESDREYFHPQQMEKSVYAVMALADEAVKKWDRYTLLFKKTQDRESVQLLKEYRDLKQFFKSKIVRFNKKALEVGVEEQRITNNGFLIKDLETIRSDVDYELLLLRKEEGGYFAPSALLRHILLVGQSDELLLHSEYQELVSHLKATKDLQAHMIAQKMLKQSLSSIDDFFKQVKEFKTEESVICMSKALIALMLAANPYNLMRNDADKVCEQYLVDFCVFLRQAISQPRSGLLTALIDPLYHKLSYLLFKQACNYEKALELIGRLIVMGHSRNELLSAQRIQLDSVILYQDIAIRAALKAYPSGPLMQALALVREQRLGQGLDLCTQKNWPIQIYTILMEQLKISCMKIASMTTQTTLTDVELIPEFIGFMQVLASKNQKYLVVNLQNRASWQEKARCICLEKSQYKQEFSDHLSVITFDRDSNFYHQREGSSKASDFLSKCAQEVLSGQEYGFYFPPTMNSSRLTFFVNKALLLIHELFFDGKEEFSHQDRLDYIEIFHFFLFLYIIDQLAPDILSFTCKDGVDTSSTFSAEVFAWLHVMNHPEGLPKSKRDFLLYLLYAPAMTLRARSIDKDRIQRMASAMQVFVEKLNHNGFVMQEAFSQLYQMSFFKKAGVQEG</sequence>
<evidence type="ECO:0000313" key="2">
    <source>
        <dbReference type="Proteomes" id="UP000826014"/>
    </source>
</evidence>
<proteinExistence type="predicted"/>